<keyword evidence="1" id="KW-0732">Signal</keyword>
<name>A0A8S1E7N1_9PELO</name>
<dbReference type="Gene3D" id="1.10.225.10">
    <property type="entry name" value="Saposin-like"/>
    <property type="match status" value="1"/>
</dbReference>
<proteinExistence type="predicted"/>
<sequence>MASFKTFILLLVAAANLCFAENPLCEPCKKAVAQMKADGGIAWMQNLSQQQINDYIKERVNKFCTADTKQCNKMTTDLIDIADIIDDDNSEHTPEVLCEFTYFCN</sequence>
<dbReference type="EMBL" id="CADEPM010000001">
    <property type="protein sequence ID" value="CAB3397531.1"/>
    <property type="molecule type" value="Genomic_DNA"/>
</dbReference>
<accession>A0A8S1E7N1</accession>
<protein>
    <recommendedName>
        <fullName evidence="4">Saposin B-type domain-containing protein</fullName>
    </recommendedName>
</protein>
<evidence type="ECO:0000313" key="2">
    <source>
        <dbReference type="EMBL" id="CAB3397531.1"/>
    </source>
</evidence>
<gene>
    <name evidence="2" type="ORF">CBOVIS_LOCUS926</name>
</gene>
<evidence type="ECO:0008006" key="4">
    <source>
        <dbReference type="Google" id="ProtNLM"/>
    </source>
</evidence>
<reference evidence="2 3" key="1">
    <citation type="submission" date="2020-04" db="EMBL/GenBank/DDBJ databases">
        <authorList>
            <person name="Laetsch R D."/>
            <person name="Stevens L."/>
            <person name="Kumar S."/>
            <person name="Blaxter L. M."/>
        </authorList>
    </citation>
    <scope>NUCLEOTIDE SEQUENCE [LARGE SCALE GENOMIC DNA]</scope>
</reference>
<feature type="chain" id="PRO_5035791525" description="Saposin B-type domain-containing protein" evidence="1">
    <location>
        <begin position="21"/>
        <end position="105"/>
    </location>
</feature>
<dbReference type="Proteomes" id="UP000494206">
    <property type="component" value="Unassembled WGS sequence"/>
</dbReference>
<dbReference type="AlphaFoldDB" id="A0A8S1E7N1"/>
<evidence type="ECO:0000256" key="1">
    <source>
        <dbReference type="SAM" id="SignalP"/>
    </source>
</evidence>
<organism evidence="2 3">
    <name type="scientific">Caenorhabditis bovis</name>
    <dbReference type="NCBI Taxonomy" id="2654633"/>
    <lineage>
        <taxon>Eukaryota</taxon>
        <taxon>Metazoa</taxon>
        <taxon>Ecdysozoa</taxon>
        <taxon>Nematoda</taxon>
        <taxon>Chromadorea</taxon>
        <taxon>Rhabditida</taxon>
        <taxon>Rhabditina</taxon>
        <taxon>Rhabditomorpha</taxon>
        <taxon>Rhabditoidea</taxon>
        <taxon>Rhabditidae</taxon>
        <taxon>Peloderinae</taxon>
        <taxon>Caenorhabditis</taxon>
    </lineage>
</organism>
<feature type="signal peptide" evidence="1">
    <location>
        <begin position="1"/>
        <end position="20"/>
    </location>
</feature>
<comment type="caution">
    <text evidence="2">The sequence shown here is derived from an EMBL/GenBank/DDBJ whole genome shotgun (WGS) entry which is preliminary data.</text>
</comment>
<keyword evidence="3" id="KW-1185">Reference proteome</keyword>
<evidence type="ECO:0000313" key="3">
    <source>
        <dbReference type="Proteomes" id="UP000494206"/>
    </source>
</evidence>